<dbReference type="GeneID" id="27679051"/>
<proteinExistence type="predicted"/>
<protein>
    <recommendedName>
        <fullName evidence="1">Leucine-rich repeat domain-containing protein</fullName>
    </recommendedName>
</protein>
<dbReference type="HOGENOM" id="CLU_041313_0_0_1"/>
<dbReference type="InterPro" id="IPR056867">
    <property type="entry name" value="LRR_15"/>
</dbReference>
<dbReference type="Pfam" id="PF24969">
    <property type="entry name" value="LRR_15"/>
    <property type="match status" value="1"/>
</dbReference>
<name>A0A0A2J5Q7_PENEN</name>
<dbReference type="AlphaFoldDB" id="A0A0A2J5Q7"/>
<reference evidence="2 3" key="1">
    <citation type="journal article" date="2015" name="Mol. Plant Microbe Interact.">
        <title>Genome, transcriptome, and functional analyses of Penicillium expansum provide new insights into secondary metabolism and pathogenicity.</title>
        <authorList>
            <person name="Ballester A.R."/>
            <person name="Marcet-Houben M."/>
            <person name="Levin E."/>
            <person name="Sela N."/>
            <person name="Selma-Lazaro C."/>
            <person name="Carmona L."/>
            <person name="Wisniewski M."/>
            <person name="Droby S."/>
            <person name="Gonzalez-Candelas L."/>
            <person name="Gabaldon T."/>
        </authorList>
    </citation>
    <scope>NUCLEOTIDE SEQUENCE [LARGE SCALE GENOMIC DNA]</scope>
    <source>
        <strain evidence="2 3">MD-8</strain>
    </source>
</reference>
<gene>
    <name evidence="2" type="ORF">PEX2_063600</name>
</gene>
<comment type="caution">
    <text evidence="2">The sequence shown here is derived from an EMBL/GenBank/DDBJ whole genome shotgun (WGS) entry which is preliminary data.</text>
</comment>
<dbReference type="EMBL" id="JQFZ01000325">
    <property type="protein sequence ID" value="KGO50722.1"/>
    <property type="molecule type" value="Genomic_DNA"/>
</dbReference>
<evidence type="ECO:0000313" key="2">
    <source>
        <dbReference type="EMBL" id="KGO50722.1"/>
    </source>
</evidence>
<dbReference type="OrthoDB" id="5130616at2759"/>
<dbReference type="Proteomes" id="UP000030143">
    <property type="component" value="Unassembled WGS sequence"/>
</dbReference>
<sequence>MMELVLPNDVLLLIGEQLEQKADRWNLIFVSHHFHDLFLSLVYRKVSIYNWQDANSFLHAILERPALARAVRELDLTDWHAKSVSDDDCNQIQTSAALRAWLEAVSCSTLESDQWAQRLGQGLADAWVALILPLLSQLRKLSLAYTTNSPYLERIVQRAVDCKHPFSVQPAFRHLHEVSLHHREDLDHSEHPDDARAETQLSSTLLLPFFQLPSLRAITANSVVDPTSITPPSEELTDDDKPRLGFSSITNIDLRASSGNHGMEMLVSSCADLKSFKYQHSDSHVLSHGYQPSAFHRSLTHSKKSLKTLWLDHYGSHYPFTAAGLNQSHDEWFGSLVDFTALEEVRVRLPNLLDIRYQNEPTTPLMECLPSSIETLYIEGCEERYLGMLVSQLQAVIKNRQTRFPKLKRVDVEGAFQNVPSDDDGQGASSRPNALEAVIKDKIYQAAEPLHIDCVNAGLELHLHDRALSHI</sequence>
<keyword evidence="3" id="KW-1185">Reference proteome</keyword>
<organism evidence="2 3">
    <name type="scientific">Penicillium expansum</name>
    <name type="common">Blue mold rot fungus</name>
    <dbReference type="NCBI Taxonomy" id="27334"/>
    <lineage>
        <taxon>Eukaryota</taxon>
        <taxon>Fungi</taxon>
        <taxon>Dikarya</taxon>
        <taxon>Ascomycota</taxon>
        <taxon>Pezizomycotina</taxon>
        <taxon>Eurotiomycetes</taxon>
        <taxon>Eurotiomycetidae</taxon>
        <taxon>Eurotiales</taxon>
        <taxon>Aspergillaceae</taxon>
        <taxon>Penicillium</taxon>
    </lineage>
</organism>
<accession>A0A0A2J5Q7</accession>
<feature type="domain" description="Leucine-rich repeat" evidence="1">
    <location>
        <begin position="57"/>
        <end position="412"/>
    </location>
</feature>
<dbReference type="VEuPathDB" id="FungiDB:PEXP_070480"/>
<dbReference type="Gene3D" id="3.80.10.10">
    <property type="entry name" value="Ribonuclease Inhibitor"/>
    <property type="match status" value="1"/>
</dbReference>
<dbReference type="RefSeq" id="XP_016593873.1">
    <property type="nucleotide sequence ID" value="XM_016743631.1"/>
</dbReference>
<dbReference type="PhylomeDB" id="A0A0A2J5Q7"/>
<dbReference type="InterPro" id="IPR032675">
    <property type="entry name" value="LRR_dom_sf"/>
</dbReference>
<evidence type="ECO:0000313" key="3">
    <source>
        <dbReference type="Proteomes" id="UP000030143"/>
    </source>
</evidence>
<evidence type="ECO:0000259" key="1">
    <source>
        <dbReference type="Pfam" id="PF24969"/>
    </source>
</evidence>
<dbReference type="STRING" id="27334.A0A0A2J5Q7"/>